<dbReference type="InterPro" id="IPR001841">
    <property type="entry name" value="Znf_RING"/>
</dbReference>
<evidence type="ECO:0000313" key="5">
    <source>
        <dbReference type="EMBL" id="KAK1350668.1"/>
    </source>
</evidence>
<dbReference type="CDD" id="cd23767">
    <property type="entry name" value="IQCD"/>
    <property type="match status" value="1"/>
</dbReference>
<feature type="compositionally biased region" description="Low complexity" evidence="3">
    <location>
        <begin position="335"/>
        <end position="357"/>
    </location>
</feature>
<dbReference type="InterPro" id="IPR000048">
    <property type="entry name" value="IQ_motif_EF-hand-BS"/>
</dbReference>
<name>A0AAD8GMQ0_9APIA</name>
<keyword evidence="2" id="KW-0479">Metal-binding</keyword>
<keyword evidence="6" id="KW-1185">Reference proteome</keyword>
<dbReference type="Pfam" id="PF00612">
    <property type="entry name" value="IQ"/>
    <property type="match status" value="2"/>
</dbReference>
<dbReference type="SMART" id="SM00184">
    <property type="entry name" value="RING"/>
    <property type="match status" value="1"/>
</dbReference>
<dbReference type="SUPFAM" id="SSF52540">
    <property type="entry name" value="P-loop containing nucleoside triphosphate hydrolases"/>
    <property type="match status" value="1"/>
</dbReference>
<dbReference type="Pfam" id="PF13639">
    <property type="entry name" value="zf-RING_2"/>
    <property type="match status" value="1"/>
</dbReference>
<protein>
    <submittedName>
        <fullName evidence="5">Calmodulin-binding family protein</fullName>
    </submittedName>
</protein>
<feature type="compositionally biased region" description="Basic and acidic residues" evidence="3">
    <location>
        <begin position="180"/>
        <end position="197"/>
    </location>
</feature>
<dbReference type="PANTHER" id="PTHR46400:SF5">
    <property type="entry name" value="RING-TYPE DOMAIN-CONTAINING PROTEIN"/>
    <property type="match status" value="1"/>
</dbReference>
<feature type="compositionally biased region" description="Polar residues" evidence="3">
    <location>
        <begin position="532"/>
        <end position="552"/>
    </location>
</feature>
<dbReference type="EMBL" id="JAUIZM010000061">
    <property type="protein sequence ID" value="KAK1350668.1"/>
    <property type="molecule type" value="Genomic_DNA"/>
</dbReference>
<dbReference type="GO" id="GO:0004842">
    <property type="term" value="F:ubiquitin-protein transferase activity"/>
    <property type="evidence" value="ECO:0007669"/>
    <property type="project" value="InterPro"/>
</dbReference>
<feature type="region of interest" description="Disordered" evidence="3">
    <location>
        <begin position="330"/>
        <end position="359"/>
    </location>
</feature>
<dbReference type="GO" id="GO:0046621">
    <property type="term" value="P:negative regulation of organ growth"/>
    <property type="evidence" value="ECO:0007669"/>
    <property type="project" value="InterPro"/>
</dbReference>
<feature type="region of interest" description="Disordered" evidence="3">
    <location>
        <begin position="153"/>
        <end position="213"/>
    </location>
</feature>
<feature type="compositionally biased region" description="Low complexity" evidence="3">
    <location>
        <begin position="29"/>
        <end position="40"/>
    </location>
</feature>
<dbReference type="InterPro" id="IPR013083">
    <property type="entry name" value="Znf_RING/FYVE/PHD"/>
</dbReference>
<reference evidence="5" key="1">
    <citation type="submission" date="2023-02" db="EMBL/GenBank/DDBJ databases">
        <title>Genome of toxic invasive species Heracleum sosnowskyi carries increased number of genes despite the absence of recent whole-genome duplications.</title>
        <authorList>
            <person name="Schelkunov M."/>
            <person name="Shtratnikova V."/>
            <person name="Makarenko M."/>
            <person name="Klepikova A."/>
            <person name="Omelchenko D."/>
            <person name="Novikova G."/>
            <person name="Obukhova E."/>
            <person name="Bogdanov V."/>
            <person name="Penin A."/>
            <person name="Logacheva M."/>
        </authorList>
    </citation>
    <scope>NUCLEOTIDE SEQUENCE</scope>
    <source>
        <strain evidence="5">Hsosn_3</strain>
        <tissue evidence="5">Leaf</tissue>
    </source>
</reference>
<feature type="domain" description="RING-type" evidence="4">
    <location>
        <begin position="676"/>
        <end position="717"/>
    </location>
</feature>
<feature type="compositionally biased region" description="Low complexity" evidence="3">
    <location>
        <begin position="158"/>
        <end position="174"/>
    </location>
</feature>
<dbReference type="Gene3D" id="1.20.5.190">
    <property type="match status" value="1"/>
</dbReference>
<evidence type="ECO:0000256" key="1">
    <source>
        <dbReference type="ARBA" id="ARBA00022860"/>
    </source>
</evidence>
<dbReference type="PROSITE" id="PS50089">
    <property type="entry name" value="ZF_RING_2"/>
    <property type="match status" value="1"/>
</dbReference>
<dbReference type="SMART" id="SM00015">
    <property type="entry name" value="IQ"/>
    <property type="match status" value="2"/>
</dbReference>
<dbReference type="InterPro" id="IPR025064">
    <property type="entry name" value="DUF4005"/>
</dbReference>
<evidence type="ECO:0000313" key="6">
    <source>
        <dbReference type="Proteomes" id="UP001237642"/>
    </source>
</evidence>
<feature type="region of interest" description="Disordered" evidence="3">
    <location>
        <begin position="592"/>
        <end position="614"/>
    </location>
</feature>
<dbReference type="GO" id="GO:0008270">
    <property type="term" value="F:zinc ion binding"/>
    <property type="evidence" value="ECO:0007669"/>
    <property type="project" value="UniProtKB-KW"/>
</dbReference>
<dbReference type="AlphaFoldDB" id="A0AAD8GMQ0"/>
<feature type="region of interest" description="Disordered" evidence="3">
    <location>
        <begin position="1"/>
        <end position="40"/>
    </location>
</feature>
<keyword evidence="2" id="KW-0863">Zinc-finger</keyword>
<dbReference type="PANTHER" id="PTHR46400">
    <property type="entry name" value="RING/U-BOX SUPERFAMILY PROTEIN"/>
    <property type="match status" value="1"/>
</dbReference>
<dbReference type="InterPro" id="IPR033276">
    <property type="entry name" value="BB"/>
</dbReference>
<accession>A0AAD8GMQ0</accession>
<comment type="caution">
    <text evidence="5">The sequence shown here is derived from an EMBL/GenBank/DDBJ whole genome shotgun (WGS) entry which is preliminary data.</text>
</comment>
<evidence type="ECO:0000256" key="2">
    <source>
        <dbReference type="PROSITE-ProRule" id="PRU00175"/>
    </source>
</evidence>
<keyword evidence="2" id="KW-0862">Zinc</keyword>
<dbReference type="GO" id="GO:0016567">
    <property type="term" value="P:protein ubiquitination"/>
    <property type="evidence" value="ECO:0007669"/>
    <property type="project" value="InterPro"/>
</dbReference>
<feature type="region of interest" description="Disordered" evidence="3">
    <location>
        <begin position="532"/>
        <end position="567"/>
    </location>
</feature>
<dbReference type="GO" id="GO:0031624">
    <property type="term" value="F:ubiquitin conjugating enzyme binding"/>
    <property type="evidence" value="ECO:0007669"/>
    <property type="project" value="TreeGrafter"/>
</dbReference>
<dbReference type="Gene3D" id="3.30.40.10">
    <property type="entry name" value="Zinc/RING finger domain, C3HC4 (zinc finger)"/>
    <property type="match status" value="1"/>
</dbReference>
<evidence type="ECO:0000259" key="4">
    <source>
        <dbReference type="PROSITE" id="PS50089"/>
    </source>
</evidence>
<dbReference type="FunFam" id="3.30.40.10:FF:000226">
    <property type="entry name" value="E3 ubiquitin ligase BIG BROTHER"/>
    <property type="match status" value="1"/>
</dbReference>
<dbReference type="SUPFAM" id="SSF57850">
    <property type="entry name" value="RING/U-box"/>
    <property type="match status" value="1"/>
</dbReference>
<dbReference type="Pfam" id="PF13178">
    <property type="entry name" value="DUF4005"/>
    <property type="match status" value="1"/>
</dbReference>
<dbReference type="PROSITE" id="PS50096">
    <property type="entry name" value="IQ"/>
    <property type="match status" value="2"/>
</dbReference>
<dbReference type="Proteomes" id="UP001237642">
    <property type="component" value="Unassembled WGS sequence"/>
</dbReference>
<gene>
    <name evidence="5" type="ORF">POM88_054589</name>
</gene>
<dbReference type="InterPro" id="IPR027417">
    <property type="entry name" value="P-loop_NTPase"/>
</dbReference>
<sequence>MGKTKRWLRSLFSSKKPPPSSGDTHRNNGGVRSSGGPSSSAIDANKHAIAVAAATAAVAEAALAAAQAAAEVVRLTSGGTSSGGNGVRDRRKEWAAVVVQSAFRAYLARRALKALKALVKLQALVRGHIVRKQSTHMLQRMQAMARIQARACAHRAYTSESPHSSSKSSHTHQTGVASHETFDHQIRTYGKRNESPLKRNSSKSGIKDSVRPEGINVGSSWLDQWMEENSRNRHKDTLSKISHADDEKSDKILEVDTWKPRMNLRQGGKVFQSSQHIPAWNKNDNMFMPFDSLSRLSTQSQSSNPGSVRQEILHLKSLQMRHEIDQTAAWAAENSPGARSTSSRPGSSSSRRGPATPVRSEFSQNYFSSYMAHPNYMANTESYQAKVRSQSAPRQRMDFERPASTKRFGGGYLDEETSSDRGWPLHGNLNFRSRVHQDTGRSHITGMQYQVASLKGIAKVIFLYRESEITYHLTRTEMLRSVELEVEDHYLTENIPPEIVENWKDFFPEHEDFSREQVLFLQESVYQAIQENGGNKGSTSICSNSGDKSSVAEQEGESSNGGSTNSQVALDEAIARSLQELGDDFEDFHLHEHSDTESEGQTTEADSTETPERLQAITPNLTQDDVDPDNMNYEQLQSLGESIGSENKGLPEELIARLPTFKYKSGIFSKKKKEECVICCMEYSSGERLINLPCAHQYHSECIKRWLSLKKQCPVCQTEVQDE</sequence>
<dbReference type="GO" id="GO:0005516">
    <property type="term" value="F:calmodulin binding"/>
    <property type="evidence" value="ECO:0007669"/>
    <property type="project" value="UniProtKB-KW"/>
</dbReference>
<reference evidence="5" key="2">
    <citation type="submission" date="2023-05" db="EMBL/GenBank/DDBJ databases">
        <authorList>
            <person name="Schelkunov M.I."/>
        </authorList>
    </citation>
    <scope>NUCLEOTIDE SEQUENCE</scope>
    <source>
        <strain evidence="5">Hsosn_3</strain>
        <tissue evidence="5">Leaf</tissue>
    </source>
</reference>
<proteinExistence type="predicted"/>
<evidence type="ECO:0000256" key="3">
    <source>
        <dbReference type="SAM" id="MobiDB-lite"/>
    </source>
</evidence>
<feature type="compositionally biased region" description="Low complexity" evidence="3">
    <location>
        <begin position="557"/>
        <end position="567"/>
    </location>
</feature>
<organism evidence="5 6">
    <name type="scientific">Heracleum sosnowskyi</name>
    <dbReference type="NCBI Taxonomy" id="360622"/>
    <lineage>
        <taxon>Eukaryota</taxon>
        <taxon>Viridiplantae</taxon>
        <taxon>Streptophyta</taxon>
        <taxon>Embryophyta</taxon>
        <taxon>Tracheophyta</taxon>
        <taxon>Spermatophyta</taxon>
        <taxon>Magnoliopsida</taxon>
        <taxon>eudicotyledons</taxon>
        <taxon>Gunneridae</taxon>
        <taxon>Pentapetalae</taxon>
        <taxon>asterids</taxon>
        <taxon>campanulids</taxon>
        <taxon>Apiales</taxon>
        <taxon>Apiaceae</taxon>
        <taxon>Apioideae</taxon>
        <taxon>apioid superclade</taxon>
        <taxon>Tordylieae</taxon>
        <taxon>Tordyliinae</taxon>
        <taxon>Heracleum</taxon>
    </lineage>
</organism>
<feature type="region of interest" description="Disordered" evidence="3">
    <location>
        <begin position="389"/>
        <end position="426"/>
    </location>
</feature>
<keyword evidence="1" id="KW-0112">Calmodulin-binding</keyword>